<dbReference type="EMBL" id="CZRL01000059">
    <property type="protein sequence ID" value="CUS51281.1"/>
    <property type="molecule type" value="Genomic_DNA"/>
</dbReference>
<dbReference type="AlphaFoldDB" id="A0A160TSH7"/>
<name>A0A160TSH7_9ZZZZ</name>
<gene>
    <name evidence="1" type="ORF">MGWOODY_XGa327</name>
</gene>
<proteinExistence type="predicted"/>
<sequence>MWRDNWITALNNARIDRWSCPDGGVDLVENNASQLPF</sequence>
<reference evidence="1" key="1">
    <citation type="submission" date="2015-10" db="EMBL/GenBank/DDBJ databases">
        <authorList>
            <person name="Gilbert D.G."/>
        </authorList>
    </citation>
    <scope>NUCLEOTIDE SEQUENCE</scope>
</reference>
<evidence type="ECO:0000313" key="1">
    <source>
        <dbReference type="EMBL" id="CUS51281.1"/>
    </source>
</evidence>
<protein>
    <submittedName>
        <fullName evidence="1">Uncharacterized protein</fullName>
    </submittedName>
</protein>
<organism evidence="1">
    <name type="scientific">hydrothermal vent metagenome</name>
    <dbReference type="NCBI Taxonomy" id="652676"/>
    <lineage>
        <taxon>unclassified sequences</taxon>
        <taxon>metagenomes</taxon>
        <taxon>ecological metagenomes</taxon>
    </lineage>
</organism>
<accession>A0A160TSH7</accession>